<organism evidence="9 10">
    <name type="scientific">Hevea brasiliensis</name>
    <name type="common">Para rubber tree</name>
    <name type="synonym">Siphonia brasiliensis</name>
    <dbReference type="NCBI Taxonomy" id="3981"/>
    <lineage>
        <taxon>Eukaryota</taxon>
        <taxon>Viridiplantae</taxon>
        <taxon>Streptophyta</taxon>
        <taxon>Embryophyta</taxon>
        <taxon>Tracheophyta</taxon>
        <taxon>Spermatophyta</taxon>
        <taxon>Magnoliopsida</taxon>
        <taxon>eudicotyledons</taxon>
        <taxon>Gunneridae</taxon>
        <taxon>Pentapetalae</taxon>
        <taxon>rosids</taxon>
        <taxon>fabids</taxon>
        <taxon>Malpighiales</taxon>
        <taxon>Euphorbiaceae</taxon>
        <taxon>Crotonoideae</taxon>
        <taxon>Micrandreae</taxon>
        <taxon>Hevea</taxon>
    </lineage>
</organism>
<keyword evidence="3 7" id="KW-0812">Transmembrane</keyword>
<dbReference type="InterPro" id="IPR006694">
    <property type="entry name" value="Fatty_acid_hydroxylase"/>
</dbReference>
<feature type="compositionally biased region" description="Basic and acidic residues" evidence="6">
    <location>
        <begin position="15"/>
        <end position="27"/>
    </location>
</feature>
<dbReference type="GO" id="GO:0016020">
    <property type="term" value="C:membrane"/>
    <property type="evidence" value="ECO:0007669"/>
    <property type="project" value="UniProtKB-SubCell"/>
</dbReference>
<proteinExistence type="inferred from homology"/>
<comment type="caution">
    <text evidence="9">The sequence shown here is derived from an EMBL/GenBank/DDBJ whole genome shotgun (WGS) entry which is preliminary data.</text>
</comment>
<feature type="region of interest" description="Disordered" evidence="6">
    <location>
        <begin position="82"/>
        <end position="104"/>
    </location>
</feature>
<feature type="transmembrane region" description="Helical" evidence="7">
    <location>
        <begin position="177"/>
        <end position="196"/>
    </location>
</feature>
<feature type="domain" description="Fatty acid hydroxylase" evidence="8">
    <location>
        <begin position="218"/>
        <end position="349"/>
    </location>
</feature>
<feature type="compositionally biased region" description="Basic residues" evidence="6">
    <location>
        <begin position="28"/>
        <end position="37"/>
    </location>
</feature>
<dbReference type="EMBL" id="JAAGAX010000015">
    <property type="protein sequence ID" value="KAF2291721.1"/>
    <property type="molecule type" value="Genomic_DNA"/>
</dbReference>
<evidence type="ECO:0000256" key="1">
    <source>
        <dbReference type="ARBA" id="ARBA00004370"/>
    </source>
</evidence>
<dbReference type="AlphaFoldDB" id="A0A6A6KRY3"/>
<evidence type="ECO:0000256" key="5">
    <source>
        <dbReference type="ARBA" id="ARBA00023136"/>
    </source>
</evidence>
<feature type="region of interest" description="Disordered" evidence="6">
    <location>
        <begin position="15"/>
        <end position="66"/>
    </location>
</feature>
<evidence type="ECO:0000256" key="6">
    <source>
        <dbReference type="SAM" id="MobiDB-lite"/>
    </source>
</evidence>
<dbReference type="GO" id="GO:0005506">
    <property type="term" value="F:iron ion binding"/>
    <property type="evidence" value="ECO:0007669"/>
    <property type="project" value="InterPro"/>
</dbReference>
<evidence type="ECO:0000313" key="9">
    <source>
        <dbReference type="EMBL" id="KAF2291721.1"/>
    </source>
</evidence>
<evidence type="ECO:0000256" key="2">
    <source>
        <dbReference type="ARBA" id="ARBA00009324"/>
    </source>
</evidence>
<dbReference type="PANTHER" id="PTHR11863">
    <property type="entry name" value="STEROL DESATURASE"/>
    <property type="match status" value="1"/>
</dbReference>
<dbReference type="InterPro" id="IPR050307">
    <property type="entry name" value="Sterol_Desaturase_Related"/>
</dbReference>
<evidence type="ECO:0000256" key="4">
    <source>
        <dbReference type="ARBA" id="ARBA00022989"/>
    </source>
</evidence>
<evidence type="ECO:0000259" key="8">
    <source>
        <dbReference type="Pfam" id="PF04116"/>
    </source>
</evidence>
<gene>
    <name evidence="9" type="ORF">GH714_035335</name>
</gene>
<evidence type="ECO:0000256" key="7">
    <source>
        <dbReference type="SAM" id="Phobius"/>
    </source>
</evidence>
<keyword evidence="10" id="KW-1185">Reference proteome</keyword>
<keyword evidence="4 7" id="KW-1133">Transmembrane helix</keyword>
<feature type="compositionally biased region" description="Low complexity" evidence="6">
    <location>
        <begin position="82"/>
        <end position="101"/>
    </location>
</feature>
<feature type="compositionally biased region" description="Polar residues" evidence="6">
    <location>
        <begin position="53"/>
        <end position="66"/>
    </location>
</feature>
<evidence type="ECO:0000313" key="10">
    <source>
        <dbReference type="Proteomes" id="UP000467840"/>
    </source>
</evidence>
<comment type="subcellular location">
    <subcellularLocation>
        <location evidence="1">Membrane</location>
    </subcellularLocation>
</comment>
<feature type="transmembrane region" description="Helical" evidence="7">
    <location>
        <begin position="267"/>
        <end position="291"/>
    </location>
</feature>
<dbReference type="GO" id="GO:0008610">
    <property type="term" value="P:lipid biosynthetic process"/>
    <property type="evidence" value="ECO:0007669"/>
    <property type="project" value="InterPro"/>
</dbReference>
<dbReference type="Pfam" id="PF04116">
    <property type="entry name" value="FA_hydroxylase"/>
    <property type="match status" value="1"/>
</dbReference>
<name>A0A6A6KRY3_HEVBR</name>
<reference evidence="9 10" key="1">
    <citation type="journal article" date="2020" name="Mol. Plant">
        <title>The Chromosome-Based Rubber Tree Genome Provides New Insights into Spurge Genome Evolution and Rubber Biosynthesis.</title>
        <authorList>
            <person name="Liu J."/>
            <person name="Shi C."/>
            <person name="Shi C.C."/>
            <person name="Li W."/>
            <person name="Zhang Q.J."/>
            <person name="Zhang Y."/>
            <person name="Li K."/>
            <person name="Lu H.F."/>
            <person name="Shi C."/>
            <person name="Zhu S.T."/>
            <person name="Xiao Z.Y."/>
            <person name="Nan H."/>
            <person name="Yue Y."/>
            <person name="Zhu X.G."/>
            <person name="Wu Y."/>
            <person name="Hong X.N."/>
            <person name="Fan G.Y."/>
            <person name="Tong Y."/>
            <person name="Zhang D."/>
            <person name="Mao C.L."/>
            <person name="Liu Y.L."/>
            <person name="Hao S.J."/>
            <person name="Liu W.Q."/>
            <person name="Lv M.Q."/>
            <person name="Zhang H.B."/>
            <person name="Liu Y."/>
            <person name="Hu-Tang G.R."/>
            <person name="Wang J.P."/>
            <person name="Wang J.H."/>
            <person name="Sun Y.H."/>
            <person name="Ni S.B."/>
            <person name="Chen W.B."/>
            <person name="Zhang X.C."/>
            <person name="Jiao Y.N."/>
            <person name="Eichler E.E."/>
            <person name="Li G.H."/>
            <person name="Liu X."/>
            <person name="Gao L.Z."/>
        </authorList>
    </citation>
    <scope>NUCLEOTIDE SEQUENCE [LARGE SCALE GENOMIC DNA]</scope>
    <source>
        <strain evidence="10">cv. GT1</strain>
        <tissue evidence="9">Leaf</tissue>
    </source>
</reference>
<keyword evidence="5 7" id="KW-0472">Membrane</keyword>
<feature type="transmembrane region" description="Helical" evidence="7">
    <location>
        <begin position="208"/>
        <end position="230"/>
    </location>
</feature>
<accession>A0A6A6KRY3</accession>
<protein>
    <recommendedName>
        <fullName evidence="8">Fatty acid hydroxylase domain-containing protein</fullName>
    </recommendedName>
</protein>
<dbReference type="GO" id="GO:0016491">
    <property type="term" value="F:oxidoreductase activity"/>
    <property type="evidence" value="ECO:0007669"/>
    <property type="project" value="InterPro"/>
</dbReference>
<comment type="similarity">
    <text evidence="2">Belongs to the sterol desaturase family.</text>
</comment>
<evidence type="ECO:0000256" key="3">
    <source>
        <dbReference type="ARBA" id="ARBA00022692"/>
    </source>
</evidence>
<sequence>MRRCAQICSCIPGLKHKESKSEDSEKSSHHKPRRKDKSRGDASAGIPSDHSTEGSSHQGTTTASSNDATGAAVVAVHMSATDASGGGAAPSAPKGRGSSSPQLGSRFRPPFLGWVVDREVASIVVVKGQGYREGSRVQPSSAAPSGYMTFFSLSLSLCFCWTKNNSPAAQEKCITQLLLYHFGVNLPVMLLSYPVFKYMGMRSSLPLPSWKVVLMQIIFYFILEDFIFYWGHRILHTKWLYKNVHSVHHEYATPFGLTSEYAHPAEILFLGFATIIGPAITGPHLMTLWLWMVLRVLETVEAHCGYHFPWSLSNFIPFADFHDYHHRLLYTKSGNYSSTFVYMDWIFGTDKGYRKLKALKSTGEGEEDGGKQMQY</sequence>
<dbReference type="Proteomes" id="UP000467840">
    <property type="component" value="Chromosome 2"/>
</dbReference>